<dbReference type="Proteomes" id="UP000094455">
    <property type="component" value="Unassembled WGS sequence"/>
</dbReference>
<proteinExistence type="predicted"/>
<dbReference type="AlphaFoldDB" id="A0A1E3NT30"/>
<accession>A0A1E3NT30</accession>
<gene>
    <name evidence="1" type="ORF">PICMEDRAFT_57248</name>
</gene>
<dbReference type="GeneID" id="30179911"/>
<dbReference type="RefSeq" id="XP_019020279.1">
    <property type="nucleotide sequence ID" value="XM_019163224.1"/>
</dbReference>
<protein>
    <submittedName>
        <fullName evidence="1">Uncharacterized protein</fullName>
    </submittedName>
</protein>
<keyword evidence="2" id="KW-1185">Reference proteome</keyword>
<evidence type="ECO:0000313" key="2">
    <source>
        <dbReference type="Proteomes" id="UP000094455"/>
    </source>
</evidence>
<evidence type="ECO:0000313" key="1">
    <source>
        <dbReference type="EMBL" id="ODQ49166.1"/>
    </source>
</evidence>
<dbReference type="EMBL" id="KV454001">
    <property type="protein sequence ID" value="ODQ49166.1"/>
    <property type="molecule type" value="Genomic_DNA"/>
</dbReference>
<name>A0A1E3NT30_9ASCO</name>
<reference evidence="1 2" key="1">
    <citation type="journal article" date="2016" name="Proc. Natl. Acad. Sci. U.S.A.">
        <title>Comparative genomics of biotechnologically important yeasts.</title>
        <authorList>
            <person name="Riley R."/>
            <person name="Haridas S."/>
            <person name="Wolfe K.H."/>
            <person name="Lopes M.R."/>
            <person name="Hittinger C.T."/>
            <person name="Goeker M."/>
            <person name="Salamov A.A."/>
            <person name="Wisecaver J.H."/>
            <person name="Long T.M."/>
            <person name="Calvey C.H."/>
            <person name="Aerts A.L."/>
            <person name="Barry K.W."/>
            <person name="Choi C."/>
            <person name="Clum A."/>
            <person name="Coughlan A.Y."/>
            <person name="Deshpande S."/>
            <person name="Douglass A.P."/>
            <person name="Hanson S.J."/>
            <person name="Klenk H.-P."/>
            <person name="LaButti K.M."/>
            <person name="Lapidus A."/>
            <person name="Lindquist E.A."/>
            <person name="Lipzen A.M."/>
            <person name="Meier-Kolthoff J.P."/>
            <person name="Ohm R.A."/>
            <person name="Otillar R.P."/>
            <person name="Pangilinan J.L."/>
            <person name="Peng Y."/>
            <person name="Rokas A."/>
            <person name="Rosa C.A."/>
            <person name="Scheuner C."/>
            <person name="Sibirny A.A."/>
            <person name="Slot J.C."/>
            <person name="Stielow J.B."/>
            <person name="Sun H."/>
            <person name="Kurtzman C.P."/>
            <person name="Blackwell M."/>
            <person name="Grigoriev I.V."/>
            <person name="Jeffries T.W."/>
        </authorList>
    </citation>
    <scope>NUCLEOTIDE SEQUENCE [LARGE SCALE GENOMIC DNA]</scope>
    <source>
        <strain evidence="1 2">NRRL Y-2026</strain>
    </source>
</reference>
<organism evidence="1 2">
    <name type="scientific">Pichia membranifaciens NRRL Y-2026</name>
    <dbReference type="NCBI Taxonomy" id="763406"/>
    <lineage>
        <taxon>Eukaryota</taxon>
        <taxon>Fungi</taxon>
        <taxon>Dikarya</taxon>
        <taxon>Ascomycota</taxon>
        <taxon>Saccharomycotina</taxon>
        <taxon>Pichiomycetes</taxon>
        <taxon>Pichiales</taxon>
        <taxon>Pichiaceae</taxon>
        <taxon>Pichia</taxon>
    </lineage>
</organism>
<sequence>MPYAAYLIVYTALPAVRLAYVVAGDHHSRSSRQKIESADRPQHTAYISTVATRDAFTLVLKNTGRGRCRGRKPLQRLLARSIFTVVCSVANAHVLCE</sequence>